<name>A0A9D4R1W0_DREPO</name>
<reference evidence="1" key="2">
    <citation type="submission" date="2020-11" db="EMBL/GenBank/DDBJ databases">
        <authorList>
            <person name="McCartney M.A."/>
            <person name="Auch B."/>
            <person name="Kono T."/>
            <person name="Mallez S."/>
            <person name="Becker A."/>
            <person name="Gohl D.M."/>
            <person name="Silverstein K.A.T."/>
            <person name="Koren S."/>
            <person name="Bechman K.B."/>
            <person name="Herman A."/>
            <person name="Abrahante J.E."/>
            <person name="Garbe J."/>
        </authorList>
    </citation>
    <scope>NUCLEOTIDE SEQUENCE</scope>
    <source>
        <strain evidence="1">Duluth1</strain>
        <tissue evidence="1">Whole animal</tissue>
    </source>
</reference>
<organism evidence="1 2">
    <name type="scientific">Dreissena polymorpha</name>
    <name type="common">Zebra mussel</name>
    <name type="synonym">Mytilus polymorpha</name>
    <dbReference type="NCBI Taxonomy" id="45954"/>
    <lineage>
        <taxon>Eukaryota</taxon>
        <taxon>Metazoa</taxon>
        <taxon>Spiralia</taxon>
        <taxon>Lophotrochozoa</taxon>
        <taxon>Mollusca</taxon>
        <taxon>Bivalvia</taxon>
        <taxon>Autobranchia</taxon>
        <taxon>Heteroconchia</taxon>
        <taxon>Euheterodonta</taxon>
        <taxon>Imparidentia</taxon>
        <taxon>Neoheterodontei</taxon>
        <taxon>Myida</taxon>
        <taxon>Dreissenoidea</taxon>
        <taxon>Dreissenidae</taxon>
        <taxon>Dreissena</taxon>
    </lineage>
</organism>
<evidence type="ECO:0000313" key="2">
    <source>
        <dbReference type="Proteomes" id="UP000828390"/>
    </source>
</evidence>
<dbReference type="AlphaFoldDB" id="A0A9D4R1W0"/>
<dbReference type="EMBL" id="JAIWYP010000003">
    <property type="protein sequence ID" value="KAH3851128.1"/>
    <property type="molecule type" value="Genomic_DNA"/>
</dbReference>
<sequence>MTPLLDAVVPIVTRVAFKPSCVSLCPNFRACNEVTAETFLVVIAVEGTRRSYNKGVDGVQVKTAFT</sequence>
<reference evidence="1" key="1">
    <citation type="journal article" date="2019" name="bioRxiv">
        <title>The Genome of the Zebra Mussel, Dreissena polymorpha: A Resource for Invasive Species Research.</title>
        <authorList>
            <person name="McCartney M.A."/>
            <person name="Auch B."/>
            <person name="Kono T."/>
            <person name="Mallez S."/>
            <person name="Zhang Y."/>
            <person name="Obille A."/>
            <person name="Becker A."/>
            <person name="Abrahante J.E."/>
            <person name="Garbe J."/>
            <person name="Badalamenti J.P."/>
            <person name="Herman A."/>
            <person name="Mangelson H."/>
            <person name="Liachko I."/>
            <person name="Sullivan S."/>
            <person name="Sone E.D."/>
            <person name="Koren S."/>
            <person name="Silverstein K.A.T."/>
            <person name="Beckman K.B."/>
            <person name="Gohl D.M."/>
        </authorList>
    </citation>
    <scope>NUCLEOTIDE SEQUENCE</scope>
    <source>
        <strain evidence="1">Duluth1</strain>
        <tissue evidence="1">Whole animal</tissue>
    </source>
</reference>
<protein>
    <submittedName>
        <fullName evidence="1">Uncharacterized protein</fullName>
    </submittedName>
</protein>
<accession>A0A9D4R1W0</accession>
<keyword evidence="2" id="KW-1185">Reference proteome</keyword>
<comment type="caution">
    <text evidence="1">The sequence shown here is derived from an EMBL/GenBank/DDBJ whole genome shotgun (WGS) entry which is preliminary data.</text>
</comment>
<proteinExistence type="predicted"/>
<evidence type="ECO:0000313" key="1">
    <source>
        <dbReference type="EMBL" id="KAH3851128.1"/>
    </source>
</evidence>
<dbReference type="Proteomes" id="UP000828390">
    <property type="component" value="Unassembled WGS sequence"/>
</dbReference>
<gene>
    <name evidence="1" type="ORF">DPMN_093609</name>
</gene>